<dbReference type="InterPro" id="IPR027417">
    <property type="entry name" value="P-loop_NTPase"/>
</dbReference>
<name>A0A381V4I9_9ZZZZ</name>
<proteinExistence type="predicted"/>
<dbReference type="AlphaFoldDB" id="A0A381V4I9"/>
<dbReference type="PANTHER" id="PTHR30050:SF2">
    <property type="entry name" value="CHROMOSOMAL REPLICATION INITIATOR PROTEIN DNAA"/>
    <property type="match status" value="1"/>
</dbReference>
<dbReference type="GO" id="GO:0003688">
    <property type="term" value="F:DNA replication origin binding"/>
    <property type="evidence" value="ECO:0007669"/>
    <property type="project" value="TreeGrafter"/>
</dbReference>
<sequence length="258" mass="29622">VTISDHDFWEKCLAKIKKEISDENYSTWFIPTRLHSITKDELILTVPNTFYKDCLLQNYREIITSAVTFFAESSVEITLQIEANPSDPLQNKIMSPSPQHSDSNQEKTFITANNTINPKYNFENFIVGSSNQFAHAAALSVANNPKVTYNPLFVYGGVGLGKTHLLHAMGNVIIKNDPRIRVRYLSAESFTVDLIESLKRDDMRNFRGRYRPLDVLFVDDIQFLAGKERTQEEFFYTFNALYESHKQVILSSDSYPKD</sequence>
<dbReference type="Pfam" id="PF00308">
    <property type="entry name" value="Bac_DnaA"/>
    <property type="match status" value="1"/>
</dbReference>
<dbReference type="InterPro" id="IPR020591">
    <property type="entry name" value="Chromosome_initiator_DnaA-like"/>
</dbReference>
<dbReference type="PRINTS" id="PR00051">
    <property type="entry name" value="DNAA"/>
</dbReference>
<feature type="domain" description="Chromosomal replication initiator protein DnaA ATPAse" evidence="1">
    <location>
        <begin position="117"/>
        <end position="257"/>
    </location>
</feature>
<dbReference type="Pfam" id="PF11638">
    <property type="entry name" value="DnaA_N"/>
    <property type="match status" value="1"/>
</dbReference>
<protein>
    <submittedName>
        <fullName evidence="3">Uncharacterized protein</fullName>
    </submittedName>
</protein>
<dbReference type="GO" id="GO:0005886">
    <property type="term" value="C:plasma membrane"/>
    <property type="evidence" value="ECO:0007669"/>
    <property type="project" value="TreeGrafter"/>
</dbReference>
<dbReference type="SUPFAM" id="SSF52540">
    <property type="entry name" value="P-loop containing nucleoside triphosphate hydrolases"/>
    <property type="match status" value="1"/>
</dbReference>
<dbReference type="CDD" id="cd00009">
    <property type="entry name" value="AAA"/>
    <property type="match status" value="1"/>
</dbReference>
<feature type="non-terminal residue" evidence="3">
    <location>
        <position position="258"/>
    </location>
</feature>
<dbReference type="InterPro" id="IPR024633">
    <property type="entry name" value="DnaA_N_dom"/>
</dbReference>
<feature type="domain" description="DnaA N-terminal" evidence="2">
    <location>
        <begin position="7"/>
        <end position="67"/>
    </location>
</feature>
<dbReference type="GO" id="GO:0006270">
    <property type="term" value="P:DNA replication initiation"/>
    <property type="evidence" value="ECO:0007669"/>
    <property type="project" value="TreeGrafter"/>
</dbReference>
<accession>A0A381V4I9</accession>
<organism evidence="3">
    <name type="scientific">marine metagenome</name>
    <dbReference type="NCBI Taxonomy" id="408172"/>
    <lineage>
        <taxon>unclassified sequences</taxon>
        <taxon>metagenomes</taxon>
        <taxon>ecological metagenomes</taxon>
    </lineage>
</organism>
<feature type="non-terminal residue" evidence="3">
    <location>
        <position position="1"/>
    </location>
</feature>
<dbReference type="InterPro" id="IPR038454">
    <property type="entry name" value="DnaA_N_sf"/>
</dbReference>
<dbReference type="InterPro" id="IPR013317">
    <property type="entry name" value="DnaA_dom"/>
</dbReference>
<dbReference type="PANTHER" id="PTHR30050">
    <property type="entry name" value="CHROMOSOMAL REPLICATION INITIATOR PROTEIN DNAA"/>
    <property type="match status" value="1"/>
</dbReference>
<reference evidence="3" key="1">
    <citation type="submission" date="2018-05" db="EMBL/GenBank/DDBJ databases">
        <authorList>
            <person name="Lanie J.A."/>
            <person name="Ng W.-L."/>
            <person name="Kazmierczak K.M."/>
            <person name="Andrzejewski T.M."/>
            <person name="Davidsen T.M."/>
            <person name="Wayne K.J."/>
            <person name="Tettelin H."/>
            <person name="Glass J.I."/>
            <person name="Rusch D."/>
            <person name="Podicherti R."/>
            <person name="Tsui H.-C.T."/>
            <person name="Winkler M.E."/>
        </authorList>
    </citation>
    <scope>NUCLEOTIDE SEQUENCE</scope>
</reference>
<evidence type="ECO:0000313" key="3">
    <source>
        <dbReference type="EMBL" id="SVA35299.1"/>
    </source>
</evidence>
<dbReference type="EMBL" id="UINC01007833">
    <property type="protein sequence ID" value="SVA35299.1"/>
    <property type="molecule type" value="Genomic_DNA"/>
</dbReference>
<dbReference type="Gene3D" id="3.40.50.300">
    <property type="entry name" value="P-loop containing nucleotide triphosphate hydrolases"/>
    <property type="match status" value="1"/>
</dbReference>
<gene>
    <name evidence="3" type="ORF">METZ01_LOCUS88153</name>
</gene>
<evidence type="ECO:0000259" key="2">
    <source>
        <dbReference type="Pfam" id="PF11638"/>
    </source>
</evidence>
<evidence type="ECO:0000259" key="1">
    <source>
        <dbReference type="Pfam" id="PF00308"/>
    </source>
</evidence>
<dbReference type="Gene3D" id="3.30.300.180">
    <property type="match status" value="1"/>
</dbReference>